<proteinExistence type="predicted"/>
<organism evidence="1 2">
    <name type="scientific">Chlorella vulgaris</name>
    <name type="common">Green alga</name>
    <dbReference type="NCBI Taxonomy" id="3077"/>
    <lineage>
        <taxon>Eukaryota</taxon>
        <taxon>Viridiplantae</taxon>
        <taxon>Chlorophyta</taxon>
        <taxon>core chlorophytes</taxon>
        <taxon>Trebouxiophyceae</taxon>
        <taxon>Chlorellales</taxon>
        <taxon>Chlorellaceae</taxon>
        <taxon>Chlorella clade</taxon>
        <taxon>Chlorella</taxon>
    </lineage>
</organism>
<evidence type="ECO:0000313" key="1">
    <source>
        <dbReference type="EMBL" id="KAI3432339.1"/>
    </source>
</evidence>
<evidence type="ECO:0000313" key="2">
    <source>
        <dbReference type="Proteomes" id="UP001055712"/>
    </source>
</evidence>
<dbReference type="AlphaFoldDB" id="A0A9D4YXK8"/>
<gene>
    <name evidence="1" type="ORF">D9Q98_003897</name>
</gene>
<sequence length="70" mass="7709">MRVGKLHEQHWHVVVVTSFPDAVPEALETALESITSRKYTVVLGSALVQPGEELTREESALVAYYLGLDA</sequence>
<accession>A0A9D4YXK8</accession>
<reference evidence="1" key="1">
    <citation type="journal article" date="2019" name="Plant J.">
        <title>Chlorella vulgaris genome assembly and annotation reveals the molecular basis for metabolic acclimation to high light conditions.</title>
        <authorList>
            <person name="Cecchin M."/>
            <person name="Marcolungo L."/>
            <person name="Rossato M."/>
            <person name="Girolomoni L."/>
            <person name="Cosentino E."/>
            <person name="Cuine S."/>
            <person name="Li-Beisson Y."/>
            <person name="Delledonne M."/>
            <person name="Ballottari M."/>
        </authorList>
    </citation>
    <scope>NUCLEOTIDE SEQUENCE</scope>
    <source>
        <strain evidence="1">211/11P</strain>
    </source>
</reference>
<dbReference type="EMBL" id="SIDB01000005">
    <property type="protein sequence ID" value="KAI3432339.1"/>
    <property type="molecule type" value="Genomic_DNA"/>
</dbReference>
<name>A0A9D4YXK8_CHLVU</name>
<comment type="caution">
    <text evidence="1">The sequence shown here is derived from an EMBL/GenBank/DDBJ whole genome shotgun (WGS) entry which is preliminary data.</text>
</comment>
<dbReference type="Proteomes" id="UP001055712">
    <property type="component" value="Unassembled WGS sequence"/>
</dbReference>
<dbReference type="OrthoDB" id="10050276at2759"/>
<keyword evidence="2" id="KW-1185">Reference proteome</keyword>
<reference evidence="1" key="2">
    <citation type="submission" date="2020-11" db="EMBL/GenBank/DDBJ databases">
        <authorList>
            <person name="Cecchin M."/>
            <person name="Marcolungo L."/>
            <person name="Rossato M."/>
            <person name="Girolomoni L."/>
            <person name="Cosentino E."/>
            <person name="Cuine S."/>
            <person name="Li-Beisson Y."/>
            <person name="Delledonne M."/>
            <person name="Ballottari M."/>
        </authorList>
    </citation>
    <scope>NUCLEOTIDE SEQUENCE</scope>
    <source>
        <strain evidence="1">211/11P</strain>
        <tissue evidence="1">Whole cell</tissue>
    </source>
</reference>
<protein>
    <submittedName>
        <fullName evidence="1">Uncharacterized protein</fullName>
    </submittedName>
</protein>